<name>A0A314YNT7_PRUYE</name>
<dbReference type="Proteomes" id="UP000250321">
    <property type="component" value="Unassembled WGS sequence"/>
</dbReference>
<organism evidence="2 3">
    <name type="scientific">Prunus yedoensis var. nudiflora</name>
    <dbReference type="NCBI Taxonomy" id="2094558"/>
    <lineage>
        <taxon>Eukaryota</taxon>
        <taxon>Viridiplantae</taxon>
        <taxon>Streptophyta</taxon>
        <taxon>Embryophyta</taxon>
        <taxon>Tracheophyta</taxon>
        <taxon>Spermatophyta</taxon>
        <taxon>Magnoliopsida</taxon>
        <taxon>eudicotyledons</taxon>
        <taxon>Gunneridae</taxon>
        <taxon>Pentapetalae</taxon>
        <taxon>rosids</taxon>
        <taxon>fabids</taxon>
        <taxon>Rosales</taxon>
        <taxon>Rosaceae</taxon>
        <taxon>Amygdaloideae</taxon>
        <taxon>Amygdaleae</taxon>
        <taxon>Prunus</taxon>
    </lineage>
</organism>
<sequence>MQLFGMVGIGKRDEGHGIKKEKKKKHGVSKNFGMGGVGKRIVPQPHVDGWVLRVFAVPVDG</sequence>
<reference evidence="2 3" key="1">
    <citation type="submission" date="2018-02" db="EMBL/GenBank/DDBJ databases">
        <title>Draft genome of wild Prunus yedoensis var. nudiflora.</title>
        <authorList>
            <person name="Baek S."/>
            <person name="Kim J.-H."/>
            <person name="Choi K."/>
            <person name="Kim G.-B."/>
            <person name="Cho A."/>
            <person name="Jang H."/>
            <person name="Shin C.-H."/>
            <person name="Yu H.-J."/>
            <person name="Mun J.-H."/>
        </authorList>
    </citation>
    <scope>NUCLEOTIDE SEQUENCE [LARGE SCALE GENOMIC DNA]</scope>
    <source>
        <strain evidence="3">cv. Jeju island</strain>
        <tissue evidence="2">Leaf</tissue>
    </source>
</reference>
<dbReference type="EMBL" id="PJQY01000538">
    <property type="protein sequence ID" value="PQQ10225.1"/>
    <property type="molecule type" value="Genomic_DNA"/>
</dbReference>
<feature type="region of interest" description="Disordered" evidence="1">
    <location>
        <begin position="1"/>
        <end position="35"/>
    </location>
</feature>
<gene>
    <name evidence="2" type="ORF">Pyn_16426</name>
</gene>
<accession>A0A314YNT7</accession>
<feature type="compositionally biased region" description="Basic residues" evidence="1">
    <location>
        <begin position="19"/>
        <end position="28"/>
    </location>
</feature>
<protein>
    <submittedName>
        <fullName evidence="2">Uncharacterized protein</fullName>
    </submittedName>
</protein>
<evidence type="ECO:0000313" key="3">
    <source>
        <dbReference type="Proteomes" id="UP000250321"/>
    </source>
</evidence>
<keyword evidence="3" id="KW-1185">Reference proteome</keyword>
<evidence type="ECO:0000256" key="1">
    <source>
        <dbReference type="SAM" id="MobiDB-lite"/>
    </source>
</evidence>
<dbReference type="AlphaFoldDB" id="A0A314YNT7"/>
<evidence type="ECO:0000313" key="2">
    <source>
        <dbReference type="EMBL" id="PQQ10225.1"/>
    </source>
</evidence>
<comment type="caution">
    <text evidence="2">The sequence shown here is derived from an EMBL/GenBank/DDBJ whole genome shotgun (WGS) entry which is preliminary data.</text>
</comment>
<proteinExistence type="predicted"/>